<evidence type="ECO:0008006" key="4">
    <source>
        <dbReference type="Google" id="ProtNLM"/>
    </source>
</evidence>
<dbReference type="Proteomes" id="UP001163828">
    <property type="component" value="Unassembled WGS sequence"/>
</dbReference>
<feature type="compositionally biased region" description="Basic and acidic residues" evidence="1">
    <location>
        <begin position="75"/>
        <end position="84"/>
    </location>
</feature>
<feature type="non-terminal residue" evidence="2">
    <location>
        <position position="105"/>
    </location>
</feature>
<dbReference type="EMBL" id="MU791125">
    <property type="protein sequence ID" value="KAJ3991184.1"/>
    <property type="molecule type" value="Genomic_DNA"/>
</dbReference>
<organism evidence="2 3">
    <name type="scientific">Lentinula boryana</name>
    <dbReference type="NCBI Taxonomy" id="40481"/>
    <lineage>
        <taxon>Eukaryota</taxon>
        <taxon>Fungi</taxon>
        <taxon>Dikarya</taxon>
        <taxon>Basidiomycota</taxon>
        <taxon>Agaricomycotina</taxon>
        <taxon>Agaricomycetes</taxon>
        <taxon>Agaricomycetidae</taxon>
        <taxon>Agaricales</taxon>
        <taxon>Marasmiineae</taxon>
        <taxon>Omphalotaceae</taxon>
        <taxon>Lentinula</taxon>
    </lineage>
</organism>
<feature type="non-terminal residue" evidence="2">
    <location>
        <position position="1"/>
    </location>
</feature>
<proteinExistence type="predicted"/>
<keyword evidence="3" id="KW-1185">Reference proteome</keyword>
<evidence type="ECO:0000313" key="3">
    <source>
        <dbReference type="Proteomes" id="UP001163828"/>
    </source>
</evidence>
<feature type="region of interest" description="Disordered" evidence="1">
    <location>
        <begin position="59"/>
        <end position="84"/>
    </location>
</feature>
<evidence type="ECO:0000256" key="1">
    <source>
        <dbReference type="SAM" id="MobiDB-lite"/>
    </source>
</evidence>
<reference evidence="2" key="1">
    <citation type="submission" date="2022-08" db="EMBL/GenBank/DDBJ databases">
        <authorList>
            <consortium name="DOE Joint Genome Institute"/>
            <person name="Min B."/>
            <person name="Riley R."/>
            <person name="Sierra-Patev S."/>
            <person name="Naranjo-Ortiz M."/>
            <person name="Looney B."/>
            <person name="Konkel Z."/>
            <person name="Slot J.C."/>
            <person name="Sakamoto Y."/>
            <person name="Steenwyk J.L."/>
            <person name="Rokas A."/>
            <person name="Carro J."/>
            <person name="Camarero S."/>
            <person name="Ferreira P."/>
            <person name="Molpeceres G."/>
            <person name="Ruiz-Duenas F.J."/>
            <person name="Serrano A."/>
            <person name="Henrissat B."/>
            <person name="Drula E."/>
            <person name="Hughes K.W."/>
            <person name="Mata J.L."/>
            <person name="Ishikawa N.K."/>
            <person name="Vargas-Isla R."/>
            <person name="Ushijima S."/>
            <person name="Smith C.A."/>
            <person name="Ahrendt S."/>
            <person name="Andreopoulos W."/>
            <person name="He G."/>
            <person name="Labutti K."/>
            <person name="Lipzen A."/>
            <person name="Ng V."/>
            <person name="Sandor L."/>
            <person name="Barry K."/>
            <person name="Martinez A.T."/>
            <person name="Xiao Y."/>
            <person name="Gibbons J.G."/>
            <person name="Terashima K."/>
            <person name="Hibbett D.S."/>
            <person name="Grigoriev I.V."/>
        </authorList>
    </citation>
    <scope>NUCLEOTIDE SEQUENCE</scope>
    <source>
        <strain evidence="2">TFB10827</strain>
    </source>
</reference>
<gene>
    <name evidence="2" type="ORF">F5050DRAFT_1545842</name>
</gene>
<accession>A0ABQ8Q014</accession>
<sequence>FGVLKRRFHVMRTAPEYSMKIQARIPAALAAIHNFIHIHDPQDQIFNIAQELERIHMDNEPAANPPSYFSTHISTQEKKRAEEKHDQIAQACWDQYQQYLAENPD</sequence>
<name>A0ABQ8Q014_9AGAR</name>
<evidence type="ECO:0000313" key="2">
    <source>
        <dbReference type="EMBL" id="KAJ3991184.1"/>
    </source>
</evidence>
<protein>
    <recommendedName>
        <fullName evidence="4">DDE Tnp4 domain-containing protein</fullName>
    </recommendedName>
</protein>
<comment type="caution">
    <text evidence="2">The sequence shown here is derived from an EMBL/GenBank/DDBJ whole genome shotgun (WGS) entry which is preliminary data.</text>
</comment>